<keyword evidence="2" id="KW-1185">Reference proteome</keyword>
<organism evidence="1 2">
    <name type="scientific">Paenibacillus turicensis</name>
    <dbReference type="NCBI Taxonomy" id="160487"/>
    <lineage>
        <taxon>Bacteria</taxon>
        <taxon>Bacillati</taxon>
        <taxon>Bacillota</taxon>
        <taxon>Bacilli</taxon>
        <taxon>Bacillales</taxon>
        <taxon>Paenibacillaceae</taxon>
        <taxon>Paenibacillus</taxon>
    </lineage>
</organism>
<accession>A0ABS4FVY6</accession>
<dbReference type="Gene3D" id="2.10.10.90">
    <property type="match status" value="1"/>
</dbReference>
<evidence type="ECO:0000313" key="2">
    <source>
        <dbReference type="Proteomes" id="UP001519272"/>
    </source>
</evidence>
<protein>
    <submittedName>
        <fullName evidence="1">Uncharacterized protein</fullName>
    </submittedName>
</protein>
<proteinExistence type="predicted"/>
<comment type="caution">
    <text evidence="1">The sequence shown here is derived from an EMBL/GenBank/DDBJ whole genome shotgun (WGS) entry which is preliminary data.</text>
</comment>
<reference evidence="1 2" key="1">
    <citation type="submission" date="2021-03" db="EMBL/GenBank/DDBJ databases">
        <title>Genomic Encyclopedia of Type Strains, Phase IV (KMG-IV): sequencing the most valuable type-strain genomes for metagenomic binning, comparative biology and taxonomic classification.</title>
        <authorList>
            <person name="Goeker M."/>
        </authorList>
    </citation>
    <scope>NUCLEOTIDE SEQUENCE [LARGE SCALE GENOMIC DNA]</scope>
    <source>
        <strain evidence="1 2">DSM 14349</strain>
    </source>
</reference>
<dbReference type="Proteomes" id="UP001519272">
    <property type="component" value="Unassembled WGS sequence"/>
</dbReference>
<sequence>MANTTSKLGLIKPNWASDEIAYTLQSLADNFEKIDEVLAPNYAEAPPLTGTWQAKHMIYNDQPEIDQHIGWVNLRTGVAAPIWSKLTKYNNGDQVVPKRDNGHVYTCTQSGYSGLTEPIFPVSEQGKVQDIRGAGMWRTNEFYEVNDLVFPTLENGFFYVCIQAGESGDVEPQWSIVDGSTTYDYNVAWHGYRIAEWEEHGTAALFRPFGKIE</sequence>
<evidence type="ECO:0000313" key="1">
    <source>
        <dbReference type="EMBL" id="MBP1906685.1"/>
    </source>
</evidence>
<dbReference type="RefSeq" id="WP_210090278.1">
    <property type="nucleotide sequence ID" value="NZ_JAGGKG010000017.1"/>
</dbReference>
<dbReference type="EMBL" id="JAGGKG010000017">
    <property type="protein sequence ID" value="MBP1906685.1"/>
    <property type="molecule type" value="Genomic_DNA"/>
</dbReference>
<gene>
    <name evidence="1" type="ORF">J2Z32_003349</name>
</gene>
<name>A0ABS4FVY6_9BACL</name>